<name>A0A9D9GX13_9BACL</name>
<comment type="caution">
    <text evidence="10">The sequence shown here is derived from an EMBL/GenBank/DDBJ whole genome shotgun (WGS) entry which is preliminary data.</text>
</comment>
<dbReference type="GO" id="GO:0016787">
    <property type="term" value="F:hydrolase activity"/>
    <property type="evidence" value="ECO:0007669"/>
    <property type="project" value="UniProtKB-KW"/>
</dbReference>
<evidence type="ECO:0000256" key="2">
    <source>
        <dbReference type="ARBA" id="ARBA00022801"/>
    </source>
</evidence>
<dbReference type="GO" id="GO:0003676">
    <property type="term" value="F:nucleic acid binding"/>
    <property type="evidence" value="ECO:0007669"/>
    <property type="project" value="InterPro"/>
</dbReference>
<dbReference type="GO" id="GO:0005524">
    <property type="term" value="F:ATP binding"/>
    <property type="evidence" value="ECO:0007669"/>
    <property type="project" value="UniProtKB-KW"/>
</dbReference>
<sequence>MKFSSYALKNELINALYDLGYIDATKVQDLVIPKALRGESLIVQSETGSGKTHSFIIPILNNLVFNHKLQAIIISPTRELAKQTYTFFNSFKKYFNKLNVKEFLSGVDTTKNETSLLNGCEVIISTPGRLKYLLENTKIDYSFLKTIVLDEADMLFDKSFVNQIDDIIKRVRKKLQIEVFSATISKEIQNFAKKYISPNYVLLINKESFTSNNVTHYFINTKHHDINNLILKFIKIEHPYFLIIFANTIEEVESIYNFLSKEGLNPGILTGNLRTRERNSMIRRIQNNEFSIVVCTDIASRGLDINNASDVLNIDLPNNIEYYFHRAGRTGRYKNKGNSFVFYNNESYEKIKLLLSYKIEAHFLKFDLENNKLVIDKFNKKKKKKKIDSELDKEIKKAISQTKTTKVKPGYKKKVRNAVD</sequence>
<dbReference type="Gene3D" id="3.40.50.300">
    <property type="entry name" value="P-loop containing nucleotide triphosphate hydrolases"/>
    <property type="match status" value="2"/>
</dbReference>
<dbReference type="InterPro" id="IPR050079">
    <property type="entry name" value="DEAD_box_RNA_helicase"/>
</dbReference>
<evidence type="ECO:0000313" key="10">
    <source>
        <dbReference type="EMBL" id="MBO8427402.1"/>
    </source>
</evidence>
<dbReference type="PROSITE" id="PS51194">
    <property type="entry name" value="HELICASE_CTER"/>
    <property type="match status" value="1"/>
</dbReference>
<dbReference type="EMBL" id="JADIMY010000052">
    <property type="protein sequence ID" value="MBO8427402.1"/>
    <property type="molecule type" value="Genomic_DNA"/>
</dbReference>
<dbReference type="Pfam" id="PF00270">
    <property type="entry name" value="DEAD"/>
    <property type="match status" value="1"/>
</dbReference>
<evidence type="ECO:0000259" key="7">
    <source>
        <dbReference type="PROSITE" id="PS51192"/>
    </source>
</evidence>
<keyword evidence="2" id="KW-0378">Hydrolase</keyword>
<dbReference type="PANTHER" id="PTHR47959">
    <property type="entry name" value="ATP-DEPENDENT RNA HELICASE RHLE-RELATED"/>
    <property type="match status" value="1"/>
</dbReference>
<dbReference type="GO" id="GO:0005829">
    <property type="term" value="C:cytosol"/>
    <property type="evidence" value="ECO:0007669"/>
    <property type="project" value="TreeGrafter"/>
</dbReference>
<evidence type="ECO:0000256" key="1">
    <source>
        <dbReference type="ARBA" id="ARBA00022741"/>
    </source>
</evidence>
<dbReference type="SMART" id="SM00487">
    <property type="entry name" value="DEXDc"/>
    <property type="match status" value="1"/>
</dbReference>
<reference evidence="10" key="1">
    <citation type="submission" date="2020-10" db="EMBL/GenBank/DDBJ databases">
        <authorList>
            <person name="Gilroy R."/>
        </authorList>
    </citation>
    <scope>NUCLEOTIDE SEQUENCE</scope>
    <source>
        <strain evidence="10">11159</strain>
    </source>
</reference>
<evidence type="ECO:0000259" key="9">
    <source>
        <dbReference type="PROSITE" id="PS51195"/>
    </source>
</evidence>
<dbReference type="InterPro" id="IPR001650">
    <property type="entry name" value="Helicase_C-like"/>
</dbReference>
<evidence type="ECO:0000256" key="3">
    <source>
        <dbReference type="ARBA" id="ARBA00022806"/>
    </source>
</evidence>
<protein>
    <submittedName>
        <fullName evidence="10">DEAD/DEAH box helicase</fullName>
    </submittedName>
</protein>
<dbReference type="InterPro" id="IPR014014">
    <property type="entry name" value="RNA_helicase_DEAD_Q_motif"/>
</dbReference>
<proteinExistence type="inferred from homology"/>
<dbReference type="PROSITE" id="PS51192">
    <property type="entry name" value="HELICASE_ATP_BIND_1"/>
    <property type="match status" value="1"/>
</dbReference>
<evidence type="ECO:0000256" key="6">
    <source>
        <dbReference type="PROSITE-ProRule" id="PRU00552"/>
    </source>
</evidence>
<dbReference type="AlphaFoldDB" id="A0A9D9GX13"/>
<dbReference type="PANTHER" id="PTHR47959:SF1">
    <property type="entry name" value="ATP-DEPENDENT RNA HELICASE DBPA"/>
    <property type="match status" value="1"/>
</dbReference>
<evidence type="ECO:0000313" key="11">
    <source>
        <dbReference type="Proteomes" id="UP000823613"/>
    </source>
</evidence>
<dbReference type="InterPro" id="IPR014001">
    <property type="entry name" value="Helicase_ATP-bd"/>
</dbReference>
<dbReference type="InterPro" id="IPR011545">
    <property type="entry name" value="DEAD/DEAH_box_helicase_dom"/>
</dbReference>
<dbReference type="InterPro" id="IPR027417">
    <property type="entry name" value="P-loop_NTPase"/>
</dbReference>
<evidence type="ECO:0000256" key="4">
    <source>
        <dbReference type="ARBA" id="ARBA00022840"/>
    </source>
</evidence>
<keyword evidence="3 10" id="KW-0347">Helicase</keyword>
<dbReference type="Pfam" id="PF00271">
    <property type="entry name" value="Helicase_C"/>
    <property type="match status" value="1"/>
</dbReference>
<dbReference type="SUPFAM" id="SSF52540">
    <property type="entry name" value="P-loop containing nucleoside triphosphate hydrolases"/>
    <property type="match status" value="1"/>
</dbReference>
<dbReference type="Proteomes" id="UP000823613">
    <property type="component" value="Unassembled WGS sequence"/>
</dbReference>
<keyword evidence="4" id="KW-0067">ATP-binding</keyword>
<keyword evidence="1" id="KW-0547">Nucleotide-binding</keyword>
<evidence type="ECO:0000259" key="8">
    <source>
        <dbReference type="PROSITE" id="PS51194"/>
    </source>
</evidence>
<organism evidence="10 11">
    <name type="scientific">Candidatus Onthovivens merdipullorum</name>
    <dbReference type="NCBI Taxonomy" id="2840889"/>
    <lineage>
        <taxon>Bacteria</taxon>
        <taxon>Bacillati</taxon>
        <taxon>Bacillota</taxon>
        <taxon>Bacilli</taxon>
        <taxon>Bacillales</taxon>
        <taxon>Candidatus Onthovivens</taxon>
    </lineage>
</organism>
<evidence type="ECO:0000256" key="5">
    <source>
        <dbReference type="ARBA" id="ARBA00038437"/>
    </source>
</evidence>
<accession>A0A9D9GX13</accession>
<comment type="similarity">
    <text evidence="5">Belongs to the DEAD box helicase family.</text>
</comment>
<dbReference type="GO" id="GO:0003724">
    <property type="term" value="F:RNA helicase activity"/>
    <property type="evidence" value="ECO:0007669"/>
    <property type="project" value="InterPro"/>
</dbReference>
<feature type="domain" description="Helicase C-terminal" evidence="8">
    <location>
        <begin position="228"/>
        <end position="374"/>
    </location>
</feature>
<dbReference type="CDD" id="cd18787">
    <property type="entry name" value="SF2_C_DEAD"/>
    <property type="match status" value="1"/>
</dbReference>
<dbReference type="InterPro" id="IPR044742">
    <property type="entry name" value="DEAD/DEAH_RhlB"/>
</dbReference>
<feature type="domain" description="Helicase ATP-binding" evidence="7">
    <location>
        <begin position="32"/>
        <end position="202"/>
    </location>
</feature>
<feature type="non-terminal residue" evidence="10">
    <location>
        <position position="420"/>
    </location>
</feature>
<dbReference type="CDD" id="cd00268">
    <property type="entry name" value="DEADc"/>
    <property type="match status" value="1"/>
</dbReference>
<feature type="domain" description="DEAD-box RNA helicase Q" evidence="9">
    <location>
        <begin position="1"/>
        <end position="29"/>
    </location>
</feature>
<dbReference type="PROSITE" id="PS51195">
    <property type="entry name" value="Q_MOTIF"/>
    <property type="match status" value="1"/>
</dbReference>
<gene>
    <name evidence="10" type="ORF">IAC58_02435</name>
</gene>
<reference evidence="10" key="2">
    <citation type="journal article" date="2021" name="PeerJ">
        <title>Extensive microbial diversity within the chicken gut microbiome revealed by metagenomics and culture.</title>
        <authorList>
            <person name="Gilroy R."/>
            <person name="Ravi A."/>
            <person name="Getino M."/>
            <person name="Pursley I."/>
            <person name="Horton D.L."/>
            <person name="Alikhan N.F."/>
            <person name="Baker D."/>
            <person name="Gharbi K."/>
            <person name="Hall N."/>
            <person name="Watson M."/>
            <person name="Adriaenssens E.M."/>
            <person name="Foster-Nyarko E."/>
            <person name="Jarju S."/>
            <person name="Secka A."/>
            <person name="Antonio M."/>
            <person name="Oren A."/>
            <person name="Chaudhuri R.R."/>
            <person name="La Ragione R."/>
            <person name="Hildebrand F."/>
            <person name="Pallen M.J."/>
        </authorList>
    </citation>
    <scope>NUCLEOTIDE SEQUENCE</scope>
    <source>
        <strain evidence="10">11159</strain>
    </source>
</reference>
<feature type="short sequence motif" description="Q motif" evidence="6">
    <location>
        <begin position="1"/>
        <end position="29"/>
    </location>
</feature>
<dbReference type="SMART" id="SM00490">
    <property type="entry name" value="HELICc"/>
    <property type="match status" value="1"/>
</dbReference>